<name>A0A2W7RUZ3_9BACT</name>
<reference evidence="1 2" key="1">
    <citation type="submission" date="2018-06" db="EMBL/GenBank/DDBJ databases">
        <title>Genomic Encyclopedia of Archaeal and Bacterial Type Strains, Phase II (KMG-II): from individual species to whole genera.</title>
        <authorList>
            <person name="Goeker M."/>
        </authorList>
    </citation>
    <scope>NUCLEOTIDE SEQUENCE [LARGE SCALE GENOMIC DNA]</scope>
    <source>
        <strain evidence="1 2">DSM 23241</strain>
    </source>
</reference>
<proteinExistence type="predicted"/>
<keyword evidence="2" id="KW-1185">Reference proteome</keyword>
<comment type="caution">
    <text evidence="1">The sequence shown here is derived from an EMBL/GenBank/DDBJ whole genome shotgun (WGS) entry which is preliminary data.</text>
</comment>
<accession>A0A2W7RUZ3</accession>
<dbReference type="AlphaFoldDB" id="A0A2W7RUZ3"/>
<evidence type="ECO:0000313" key="1">
    <source>
        <dbReference type="EMBL" id="PZX62370.1"/>
    </source>
</evidence>
<gene>
    <name evidence="1" type="ORF">LX80_01852</name>
</gene>
<organism evidence="1 2">
    <name type="scientific">Hydrotalea sandarakina</name>
    <dbReference type="NCBI Taxonomy" id="1004304"/>
    <lineage>
        <taxon>Bacteria</taxon>
        <taxon>Pseudomonadati</taxon>
        <taxon>Bacteroidota</taxon>
        <taxon>Chitinophagia</taxon>
        <taxon>Chitinophagales</taxon>
        <taxon>Chitinophagaceae</taxon>
        <taxon>Hydrotalea</taxon>
    </lineage>
</organism>
<dbReference type="RefSeq" id="WP_111295544.1">
    <property type="nucleotide sequence ID" value="NZ_QKZV01000005.1"/>
</dbReference>
<evidence type="ECO:0000313" key="2">
    <source>
        <dbReference type="Proteomes" id="UP000249720"/>
    </source>
</evidence>
<protein>
    <submittedName>
        <fullName evidence="1">Uncharacterized protein</fullName>
    </submittedName>
</protein>
<dbReference type="EMBL" id="QKZV01000005">
    <property type="protein sequence ID" value="PZX62370.1"/>
    <property type="molecule type" value="Genomic_DNA"/>
</dbReference>
<dbReference type="Proteomes" id="UP000249720">
    <property type="component" value="Unassembled WGS sequence"/>
</dbReference>
<sequence>MTTISFHYNGKSNIAKVTELISYPNTVYKVEVHEDEIVKEFGSTFYFPKTTLQKIQIPPCTKKE</sequence>